<sequence>MRIWWTSRNRPDVWFEEYLGECGHMYFPKAEWFMKNFPYIAVRVFWVCIKVRNLIRGERNGKHR</sequence>
<proteinExistence type="predicted"/>
<dbReference type="AlphaFoldDB" id="A0A6M3JJP8"/>
<dbReference type="EMBL" id="MT141691">
    <property type="protein sequence ID" value="QJA69271.1"/>
    <property type="molecule type" value="Genomic_DNA"/>
</dbReference>
<evidence type="ECO:0000313" key="1">
    <source>
        <dbReference type="EMBL" id="QJA69271.1"/>
    </source>
</evidence>
<accession>A0A6M3JJP8</accession>
<protein>
    <submittedName>
        <fullName evidence="1">Uncharacterized protein</fullName>
    </submittedName>
</protein>
<reference evidence="1" key="1">
    <citation type="submission" date="2020-03" db="EMBL/GenBank/DDBJ databases">
        <title>The deep terrestrial virosphere.</title>
        <authorList>
            <person name="Holmfeldt K."/>
            <person name="Nilsson E."/>
            <person name="Simone D."/>
            <person name="Lopez-Fernandez M."/>
            <person name="Wu X."/>
            <person name="de Brujin I."/>
            <person name="Lundin D."/>
            <person name="Andersson A."/>
            <person name="Bertilsson S."/>
            <person name="Dopson M."/>
        </authorList>
    </citation>
    <scope>NUCLEOTIDE SEQUENCE</scope>
    <source>
        <strain evidence="1">MM415A04830</strain>
    </source>
</reference>
<organism evidence="1">
    <name type="scientific">viral metagenome</name>
    <dbReference type="NCBI Taxonomy" id="1070528"/>
    <lineage>
        <taxon>unclassified sequences</taxon>
        <taxon>metagenomes</taxon>
        <taxon>organismal metagenomes</taxon>
    </lineage>
</organism>
<gene>
    <name evidence="1" type="ORF">MM415A04830_0010</name>
</gene>
<name>A0A6M3JJP8_9ZZZZ</name>